<reference evidence="3" key="1">
    <citation type="submission" date="2025-08" db="UniProtKB">
        <authorList>
            <consortium name="Ensembl"/>
        </authorList>
    </citation>
    <scope>IDENTIFICATION</scope>
</reference>
<feature type="domain" description="SCAN box" evidence="2">
    <location>
        <begin position="75"/>
        <end position="113"/>
    </location>
</feature>
<dbReference type="Proteomes" id="UP000694404">
    <property type="component" value="Unplaced"/>
</dbReference>
<accession>A0A8C0GR59</accession>
<name>A0A8C0GR59_CHEAB</name>
<feature type="compositionally biased region" description="Low complexity" evidence="1">
    <location>
        <begin position="11"/>
        <end position="30"/>
    </location>
</feature>
<evidence type="ECO:0000256" key="1">
    <source>
        <dbReference type="SAM" id="MobiDB-lite"/>
    </source>
</evidence>
<dbReference type="Gene3D" id="1.10.4020.10">
    <property type="entry name" value="DNA breaking-rejoining enzymes"/>
    <property type="match status" value="1"/>
</dbReference>
<feature type="compositionally biased region" description="Basic and acidic residues" evidence="1">
    <location>
        <begin position="123"/>
        <end position="142"/>
    </location>
</feature>
<organism evidence="3 4">
    <name type="scientific">Chelonoidis abingdonii</name>
    <name type="common">Abingdon island giant tortoise</name>
    <name type="synonym">Testudo abingdonii</name>
    <dbReference type="NCBI Taxonomy" id="106734"/>
    <lineage>
        <taxon>Eukaryota</taxon>
        <taxon>Metazoa</taxon>
        <taxon>Chordata</taxon>
        <taxon>Craniata</taxon>
        <taxon>Vertebrata</taxon>
        <taxon>Euteleostomi</taxon>
        <taxon>Archelosauria</taxon>
        <taxon>Testudinata</taxon>
        <taxon>Testudines</taxon>
        <taxon>Cryptodira</taxon>
        <taxon>Durocryptodira</taxon>
        <taxon>Testudinoidea</taxon>
        <taxon>Testudinidae</taxon>
        <taxon>Chelonoidis</taxon>
    </lineage>
</organism>
<reference evidence="3" key="2">
    <citation type="submission" date="2025-09" db="UniProtKB">
        <authorList>
            <consortium name="Ensembl"/>
        </authorList>
    </citation>
    <scope>IDENTIFICATION</scope>
</reference>
<dbReference type="InterPro" id="IPR038269">
    <property type="entry name" value="SCAN_sf"/>
</dbReference>
<dbReference type="InterPro" id="IPR003309">
    <property type="entry name" value="SCAN_dom"/>
</dbReference>
<dbReference type="AlphaFoldDB" id="A0A8C0GR59"/>
<dbReference type="Pfam" id="PF02023">
    <property type="entry name" value="SCAN"/>
    <property type="match status" value="1"/>
</dbReference>
<evidence type="ECO:0000313" key="3">
    <source>
        <dbReference type="Ensembl" id="ENSCABP00000008170.1"/>
    </source>
</evidence>
<protein>
    <recommendedName>
        <fullName evidence="2">SCAN box domain-containing protein</fullName>
    </recommendedName>
</protein>
<evidence type="ECO:0000259" key="2">
    <source>
        <dbReference type="PROSITE" id="PS50804"/>
    </source>
</evidence>
<dbReference type="PROSITE" id="PS50804">
    <property type="entry name" value="SCAN_BOX"/>
    <property type="match status" value="1"/>
</dbReference>
<feature type="region of interest" description="Disordered" evidence="1">
    <location>
        <begin position="121"/>
        <end position="177"/>
    </location>
</feature>
<evidence type="ECO:0000313" key="4">
    <source>
        <dbReference type="Proteomes" id="UP000694404"/>
    </source>
</evidence>
<keyword evidence="4" id="KW-1185">Reference proteome</keyword>
<feature type="region of interest" description="Disordered" evidence="1">
    <location>
        <begin position="1"/>
        <end position="72"/>
    </location>
</feature>
<dbReference type="Ensembl" id="ENSCABT00000008956.1">
    <property type="protein sequence ID" value="ENSCABP00000008170.1"/>
    <property type="gene ID" value="ENSCABG00000006166.1"/>
</dbReference>
<sequence>KSYSNISAATLPISSLPHPHSQHLPPTSSPDQHLPTPSRSAVLWRAGSSGLGEGKEQGHGRLRGGGRKGWSGSREVVETIVLDRYMRGLPPDIRGRVSQNDPSSCDELVALVQRHLAAQELSRTTEEGRPPGRTMEGRKEAEEQPEYSEGLGDWERKTQRVNGVPVEGRAKGPGPYYMIKKDLLYRETVSKSKSQNSS</sequence>
<dbReference type="SUPFAM" id="SSF47353">
    <property type="entry name" value="Retrovirus capsid dimerization domain-like"/>
    <property type="match status" value="1"/>
</dbReference>
<proteinExistence type="predicted"/>